<dbReference type="GeneID" id="7841695"/>
<dbReference type="InParanoid" id="Q236G5"/>
<organism evidence="1 2">
    <name type="scientific">Tetrahymena thermophila (strain SB210)</name>
    <dbReference type="NCBI Taxonomy" id="312017"/>
    <lineage>
        <taxon>Eukaryota</taxon>
        <taxon>Sar</taxon>
        <taxon>Alveolata</taxon>
        <taxon>Ciliophora</taxon>
        <taxon>Intramacronucleata</taxon>
        <taxon>Oligohymenophorea</taxon>
        <taxon>Hymenostomatida</taxon>
        <taxon>Tetrahymenina</taxon>
        <taxon>Tetrahymenidae</taxon>
        <taxon>Tetrahymena</taxon>
    </lineage>
</organism>
<protein>
    <submittedName>
        <fullName evidence="1">Uncharacterized protein</fullName>
    </submittedName>
</protein>
<name>Q236G5_TETTS</name>
<reference evidence="2" key="1">
    <citation type="journal article" date="2006" name="PLoS Biol.">
        <title>Macronuclear genome sequence of the ciliate Tetrahymena thermophila, a model eukaryote.</title>
        <authorList>
            <person name="Eisen J.A."/>
            <person name="Coyne R.S."/>
            <person name="Wu M."/>
            <person name="Wu D."/>
            <person name="Thiagarajan M."/>
            <person name="Wortman J.R."/>
            <person name="Badger J.H."/>
            <person name="Ren Q."/>
            <person name="Amedeo P."/>
            <person name="Jones K.M."/>
            <person name="Tallon L.J."/>
            <person name="Delcher A.L."/>
            <person name="Salzberg S.L."/>
            <person name="Silva J.C."/>
            <person name="Haas B.J."/>
            <person name="Majoros W.H."/>
            <person name="Farzad M."/>
            <person name="Carlton J.M."/>
            <person name="Smith R.K. Jr."/>
            <person name="Garg J."/>
            <person name="Pearlman R.E."/>
            <person name="Karrer K.M."/>
            <person name="Sun L."/>
            <person name="Manning G."/>
            <person name="Elde N.C."/>
            <person name="Turkewitz A.P."/>
            <person name="Asai D.J."/>
            <person name="Wilkes D.E."/>
            <person name="Wang Y."/>
            <person name="Cai H."/>
            <person name="Collins K."/>
            <person name="Stewart B.A."/>
            <person name="Lee S.R."/>
            <person name="Wilamowska K."/>
            <person name="Weinberg Z."/>
            <person name="Ruzzo W.L."/>
            <person name="Wloga D."/>
            <person name="Gaertig J."/>
            <person name="Frankel J."/>
            <person name="Tsao C.-C."/>
            <person name="Gorovsky M.A."/>
            <person name="Keeling P.J."/>
            <person name="Waller R.F."/>
            <person name="Patron N.J."/>
            <person name="Cherry J.M."/>
            <person name="Stover N.A."/>
            <person name="Krieger C.J."/>
            <person name="del Toro C."/>
            <person name="Ryder H.F."/>
            <person name="Williamson S.C."/>
            <person name="Barbeau R.A."/>
            <person name="Hamilton E.P."/>
            <person name="Orias E."/>
        </authorList>
    </citation>
    <scope>NUCLEOTIDE SEQUENCE [LARGE SCALE GENOMIC DNA]</scope>
    <source>
        <strain evidence="2">SB210</strain>
    </source>
</reference>
<evidence type="ECO:0000313" key="2">
    <source>
        <dbReference type="Proteomes" id="UP000009168"/>
    </source>
</evidence>
<evidence type="ECO:0000313" key="1">
    <source>
        <dbReference type="EMBL" id="EAR92535.2"/>
    </source>
</evidence>
<sequence length="69" mass="8088">MSQKQSPMDIHQKPFELQFQLNQSDSYDRYNLKLQSSLPFNSSQKYGRLKNQAYTISVSRAKRTTSKTI</sequence>
<proteinExistence type="predicted"/>
<dbReference type="EMBL" id="GG662749">
    <property type="protein sequence ID" value="EAR92535.2"/>
    <property type="molecule type" value="Genomic_DNA"/>
</dbReference>
<dbReference type="KEGG" id="tet:TTHERM_00090290"/>
<accession>Q236G5</accession>
<dbReference type="Proteomes" id="UP000009168">
    <property type="component" value="Unassembled WGS sequence"/>
</dbReference>
<dbReference type="HOGENOM" id="CLU_2563520_0_0_1"/>
<keyword evidence="2" id="KW-1185">Reference proteome</keyword>
<gene>
    <name evidence="1" type="ORF">TTHERM_00090290</name>
</gene>
<dbReference type="AlphaFoldDB" id="Q236G5"/>
<dbReference type="RefSeq" id="XP_001012780.2">
    <property type="nucleotide sequence ID" value="XM_001012780.2"/>
</dbReference>